<evidence type="ECO:0008006" key="5">
    <source>
        <dbReference type="Google" id="ProtNLM"/>
    </source>
</evidence>
<keyword evidence="2" id="KW-0472">Membrane</keyword>
<feature type="compositionally biased region" description="Acidic residues" evidence="1">
    <location>
        <begin position="169"/>
        <end position="180"/>
    </location>
</feature>
<feature type="compositionally biased region" description="Basic and acidic residues" evidence="1">
    <location>
        <begin position="121"/>
        <end position="133"/>
    </location>
</feature>
<gene>
    <name evidence="3" type="primary">KNAG0J01090</name>
    <name evidence="3" type="ordered locus">KNAG_0J01090</name>
</gene>
<reference evidence="3 4" key="1">
    <citation type="journal article" date="2011" name="Proc. Natl. Acad. Sci. U.S.A.">
        <title>Evolutionary erosion of yeast sex chromosomes by mating-type switching accidents.</title>
        <authorList>
            <person name="Gordon J.L."/>
            <person name="Armisen D."/>
            <person name="Proux-Wera E."/>
            <person name="Oheigeartaigh S.S."/>
            <person name="Byrne K.P."/>
            <person name="Wolfe K.H."/>
        </authorList>
    </citation>
    <scope>NUCLEOTIDE SEQUENCE [LARGE SCALE GENOMIC DNA]</scope>
    <source>
        <strain evidence="4">ATCC MYA-139 / BCRC 22969 / CBS 8797 / CCRC 22969 / KCTC 17520 / NBRC 10181 / NCYC 3082</strain>
    </source>
</reference>
<sequence>MLIDNQNYGVQGTPEFTPKLLYVRQNESDYSDLYWGEGSGWEWGRWILFVLLGIGILFICLNTIRINWRRSKVGQAPIRGTAWFTPPSYRQSQNQYNSGANQDYVPQYTAEVNEQDLGYYDERGDFHRNDKADYPPLPQKTSEVPNARDADGNPIVAEPATAALRTQENENDTSVFDDDSGSLTRPAYPRPSSPRTVSPLPDDQHNRVGRSAEETAISEGSPTEPREVSRPHKAKLK</sequence>
<dbReference type="OMA" id="TIRINWR"/>
<reference evidence="4" key="2">
    <citation type="submission" date="2012-08" db="EMBL/GenBank/DDBJ databases">
        <title>Genome sequence of Kazachstania naganishii.</title>
        <authorList>
            <person name="Gordon J.L."/>
            <person name="Armisen D."/>
            <person name="Proux-Wera E."/>
            <person name="OhEigeartaigh S.S."/>
            <person name="Byrne K.P."/>
            <person name="Wolfe K.H."/>
        </authorList>
    </citation>
    <scope>NUCLEOTIDE SEQUENCE [LARGE SCALE GENOMIC DNA]</scope>
    <source>
        <strain evidence="4">ATCC MYA-139 / BCRC 22969 / CBS 8797 / CCRC 22969 / KCTC 17520 / NBRC 10181 / NCYC 3082</strain>
    </source>
</reference>
<evidence type="ECO:0000256" key="1">
    <source>
        <dbReference type="SAM" id="MobiDB-lite"/>
    </source>
</evidence>
<accession>J7SAI2</accession>
<dbReference type="AlphaFoldDB" id="J7SAI2"/>
<evidence type="ECO:0000313" key="3">
    <source>
        <dbReference type="EMBL" id="CCK72191.1"/>
    </source>
</evidence>
<keyword evidence="2" id="KW-0812">Transmembrane</keyword>
<dbReference type="KEGG" id="kng:KNAG_0J01090"/>
<name>J7SAI2_HUIN7</name>
<dbReference type="OrthoDB" id="4088875at2759"/>
<dbReference type="InterPro" id="IPR020999">
    <property type="entry name" value="Chitin_synth_reg_RCR"/>
</dbReference>
<dbReference type="Pfam" id="PF12273">
    <property type="entry name" value="RCR"/>
    <property type="match status" value="1"/>
</dbReference>
<organism evidence="3 4">
    <name type="scientific">Huiozyma naganishii (strain ATCC MYA-139 / BCRC 22969 / CBS 8797 / KCTC 17520 / NBRC 10181 / NCYC 3082 / Yp74L-3)</name>
    <name type="common">Yeast</name>
    <name type="synonym">Kazachstania naganishii</name>
    <dbReference type="NCBI Taxonomy" id="1071383"/>
    <lineage>
        <taxon>Eukaryota</taxon>
        <taxon>Fungi</taxon>
        <taxon>Dikarya</taxon>
        <taxon>Ascomycota</taxon>
        <taxon>Saccharomycotina</taxon>
        <taxon>Saccharomycetes</taxon>
        <taxon>Saccharomycetales</taxon>
        <taxon>Saccharomycetaceae</taxon>
        <taxon>Huiozyma</taxon>
    </lineage>
</organism>
<dbReference type="HOGENOM" id="CLU_078289_1_1_1"/>
<proteinExistence type="predicted"/>
<dbReference type="Proteomes" id="UP000006310">
    <property type="component" value="Chromosome 10"/>
</dbReference>
<feature type="transmembrane region" description="Helical" evidence="2">
    <location>
        <begin position="43"/>
        <end position="64"/>
    </location>
</feature>
<dbReference type="eggNOG" id="ENOG502S2K8">
    <property type="taxonomic scope" value="Eukaryota"/>
</dbReference>
<evidence type="ECO:0000256" key="2">
    <source>
        <dbReference type="SAM" id="Phobius"/>
    </source>
</evidence>
<keyword evidence="2" id="KW-1133">Transmembrane helix</keyword>
<dbReference type="PANTHER" id="PTHR28187:SF1">
    <property type="entry name" value="PROTEIN RCR1-RELATED"/>
    <property type="match status" value="1"/>
</dbReference>
<feature type="region of interest" description="Disordered" evidence="1">
    <location>
        <begin position="121"/>
        <end position="237"/>
    </location>
</feature>
<dbReference type="GeneID" id="34527946"/>
<dbReference type="PANTHER" id="PTHR28187">
    <property type="entry name" value="PROTEIN RCR1-RELATED"/>
    <property type="match status" value="1"/>
</dbReference>
<keyword evidence="4" id="KW-1185">Reference proteome</keyword>
<protein>
    <recommendedName>
        <fullName evidence="5">Protein RCR2</fullName>
    </recommendedName>
</protein>
<feature type="compositionally biased region" description="Basic and acidic residues" evidence="1">
    <location>
        <begin position="202"/>
        <end position="213"/>
    </location>
</feature>
<evidence type="ECO:0000313" key="4">
    <source>
        <dbReference type="Proteomes" id="UP000006310"/>
    </source>
</evidence>
<dbReference type="RefSeq" id="XP_022466436.1">
    <property type="nucleotide sequence ID" value="XM_022610106.1"/>
</dbReference>
<dbReference type="EMBL" id="HE978323">
    <property type="protein sequence ID" value="CCK72191.1"/>
    <property type="molecule type" value="Genomic_DNA"/>
</dbReference>
<dbReference type="GO" id="GO:0016192">
    <property type="term" value="P:vesicle-mediated transport"/>
    <property type="evidence" value="ECO:0007669"/>
    <property type="project" value="TreeGrafter"/>
</dbReference>